<evidence type="ECO:0000259" key="7">
    <source>
        <dbReference type="PROSITE" id="PS50111"/>
    </source>
</evidence>
<dbReference type="OrthoDB" id="1115140at2"/>
<evidence type="ECO:0000313" key="9">
    <source>
        <dbReference type="EMBL" id="RZU48416.1"/>
    </source>
</evidence>
<keyword evidence="2 6" id="KW-1133">Transmembrane helix</keyword>
<dbReference type="Pfam" id="PF00015">
    <property type="entry name" value="MCPsignal"/>
    <property type="match status" value="1"/>
</dbReference>
<dbReference type="GO" id="GO:0004888">
    <property type="term" value="F:transmembrane signaling receptor activity"/>
    <property type="evidence" value="ECO:0007669"/>
    <property type="project" value="InterPro"/>
</dbReference>
<feature type="transmembrane region" description="Helical" evidence="6">
    <location>
        <begin position="26"/>
        <end position="48"/>
    </location>
</feature>
<gene>
    <name evidence="9" type="ORF">EV385_0130</name>
</gene>
<dbReference type="PROSITE" id="PS50885">
    <property type="entry name" value="HAMP"/>
    <property type="match status" value="1"/>
</dbReference>
<evidence type="ECO:0000256" key="3">
    <source>
        <dbReference type="ARBA" id="ARBA00023224"/>
    </source>
</evidence>
<name>A0A4V2G6F3_9ACTN</name>
<dbReference type="Pfam" id="PF05227">
    <property type="entry name" value="CHASE3"/>
    <property type="match status" value="1"/>
</dbReference>
<dbReference type="GO" id="GO:0006935">
    <property type="term" value="P:chemotaxis"/>
    <property type="evidence" value="ECO:0007669"/>
    <property type="project" value="InterPro"/>
</dbReference>
<reference evidence="9 10" key="1">
    <citation type="submission" date="2019-02" db="EMBL/GenBank/DDBJ databases">
        <title>Sequencing the genomes of 1000 actinobacteria strains.</title>
        <authorList>
            <person name="Klenk H.-P."/>
        </authorList>
    </citation>
    <scope>NUCLEOTIDE SEQUENCE [LARGE SCALE GENOMIC DNA]</scope>
    <source>
        <strain evidence="9 10">DSM 45162</strain>
    </source>
</reference>
<sequence length="535" mass="55748">MARAASDGRRRSPLQWFADLRVGGKVLTAVAVPIVGMLVVGLVSLVGINQLKATRSDEVQRQVPYITNLNLAALMASAAATDERTYLIEGDEKFRVATLNRQGTVNNALNAAAKYADTAAEKKAVTTLNAAANQWFTAIRAEFDLFQTDPAAARAAALGPNQALRAKISVQILAELKRANDELVSGTDFDSAVTKTQVRTAVVLAVALIAALVLAFWVARLIVAPLRRVKTVLDSVADGDLTQEAVVTQRDELGAMASALRRATINLRHTLASIGAHAGTLTSSSDELTRISADSATSAERGSRQANEVADAAAAMSRNIQTVAAGAEQMGASIREISHSAAEAASVAARAVDVTGTTSGVMAQLGESSAEIGNVIKVITDIAEQTNLLALNATIEAARAGDAGKGFAVVASEVKDLAQETARATEDISQRIAAIQSDTTGAVSAIEEISTIIGSINEFQTTIASAVEEQTVTTNEMTRNVAEAANAGTRVADSITDVADAVRDTTVASAQANQSATQLADLSTELRRLVAGFRV</sequence>
<dbReference type="GO" id="GO:0016020">
    <property type="term" value="C:membrane"/>
    <property type="evidence" value="ECO:0007669"/>
    <property type="project" value="InterPro"/>
</dbReference>
<dbReference type="PRINTS" id="PR00260">
    <property type="entry name" value="CHEMTRNSDUCR"/>
</dbReference>
<dbReference type="PANTHER" id="PTHR32089">
    <property type="entry name" value="METHYL-ACCEPTING CHEMOTAXIS PROTEIN MCPB"/>
    <property type="match status" value="1"/>
</dbReference>
<evidence type="ECO:0000256" key="4">
    <source>
        <dbReference type="ARBA" id="ARBA00029447"/>
    </source>
</evidence>
<keyword evidence="3 5" id="KW-0807">Transducer</keyword>
<evidence type="ECO:0000256" key="2">
    <source>
        <dbReference type="ARBA" id="ARBA00022989"/>
    </source>
</evidence>
<evidence type="ECO:0000256" key="6">
    <source>
        <dbReference type="SAM" id="Phobius"/>
    </source>
</evidence>
<evidence type="ECO:0000256" key="1">
    <source>
        <dbReference type="ARBA" id="ARBA00022692"/>
    </source>
</evidence>
<proteinExistence type="inferred from homology"/>
<organism evidence="9 10">
    <name type="scientific">Krasilnikovia cinnamomea</name>
    <dbReference type="NCBI Taxonomy" id="349313"/>
    <lineage>
        <taxon>Bacteria</taxon>
        <taxon>Bacillati</taxon>
        <taxon>Actinomycetota</taxon>
        <taxon>Actinomycetes</taxon>
        <taxon>Micromonosporales</taxon>
        <taxon>Micromonosporaceae</taxon>
        <taxon>Krasilnikovia</taxon>
    </lineage>
</organism>
<dbReference type="Proteomes" id="UP000292564">
    <property type="component" value="Unassembled WGS sequence"/>
</dbReference>
<comment type="caution">
    <text evidence="9">The sequence shown here is derived from an EMBL/GenBank/DDBJ whole genome shotgun (WGS) entry which is preliminary data.</text>
</comment>
<dbReference type="SMART" id="SM00304">
    <property type="entry name" value="HAMP"/>
    <property type="match status" value="2"/>
</dbReference>
<evidence type="ECO:0000259" key="8">
    <source>
        <dbReference type="PROSITE" id="PS50885"/>
    </source>
</evidence>
<keyword evidence="1 6" id="KW-0812">Transmembrane</keyword>
<protein>
    <submittedName>
        <fullName evidence="9">Methyl-accepting chemotaxis sensory transducer</fullName>
    </submittedName>
</protein>
<dbReference type="Pfam" id="PF00672">
    <property type="entry name" value="HAMP"/>
    <property type="match status" value="1"/>
</dbReference>
<accession>A0A4V2G6F3</accession>
<dbReference type="PANTHER" id="PTHR32089:SF112">
    <property type="entry name" value="LYSOZYME-LIKE PROTEIN-RELATED"/>
    <property type="match status" value="1"/>
</dbReference>
<comment type="similarity">
    <text evidence="4">Belongs to the methyl-accepting chemotaxis (MCP) protein family.</text>
</comment>
<dbReference type="AlphaFoldDB" id="A0A4V2G6F3"/>
<dbReference type="InterPro" id="IPR003660">
    <property type="entry name" value="HAMP_dom"/>
</dbReference>
<dbReference type="Gene3D" id="1.10.287.950">
    <property type="entry name" value="Methyl-accepting chemotaxis protein"/>
    <property type="match status" value="1"/>
</dbReference>
<dbReference type="GO" id="GO:0007165">
    <property type="term" value="P:signal transduction"/>
    <property type="evidence" value="ECO:0007669"/>
    <property type="project" value="UniProtKB-KW"/>
</dbReference>
<dbReference type="InterPro" id="IPR004089">
    <property type="entry name" value="MCPsignal_dom"/>
</dbReference>
<feature type="transmembrane region" description="Helical" evidence="6">
    <location>
        <begin position="201"/>
        <end position="223"/>
    </location>
</feature>
<dbReference type="CDD" id="cd06225">
    <property type="entry name" value="HAMP"/>
    <property type="match status" value="1"/>
</dbReference>
<feature type="domain" description="HAMP" evidence="8">
    <location>
        <begin position="220"/>
        <end position="272"/>
    </location>
</feature>
<dbReference type="SUPFAM" id="SSF58104">
    <property type="entry name" value="Methyl-accepting chemotaxis protein (MCP) signaling domain"/>
    <property type="match status" value="1"/>
</dbReference>
<evidence type="ECO:0000313" key="10">
    <source>
        <dbReference type="Proteomes" id="UP000292564"/>
    </source>
</evidence>
<evidence type="ECO:0000256" key="5">
    <source>
        <dbReference type="PROSITE-ProRule" id="PRU00284"/>
    </source>
</evidence>
<keyword evidence="10" id="KW-1185">Reference proteome</keyword>
<dbReference type="InterPro" id="IPR004090">
    <property type="entry name" value="Chemotax_Me-accpt_rcpt"/>
</dbReference>
<dbReference type="InterPro" id="IPR007891">
    <property type="entry name" value="CHASE3"/>
</dbReference>
<dbReference type="EMBL" id="SHKY01000001">
    <property type="protein sequence ID" value="RZU48416.1"/>
    <property type="molecule type" value="Genomic_DNA"/>
</dbReference>
<dbReference type="PROSITE" id="PS50111">
    <property type="entry name" value="CHEMOTAXIS_TRANSDUC_2"/>
    <property type="match status" value="1"/>
</dbReference>
<feature type="domain" description="Methyl-accepting transducer" evidence="7">
    <location>
        <begin position="277"/>
        <end position="506"/>
    </location>
</feature>
<dbReference type="SMART" id="SM00283">
    <property type="entry name" value="MA"/>
    <property type="match status" value="1"/>
</dbReference>
<dbReference type="RefSeq" id="WP_130507662.1">
    <property type="nucleotide sequence ID" value="NZ_SHKY01000001.1"/>
</dbReference>
<keyword evidence="6" id="KW-0472">Membrane</keyword>